<evidence type="ECO:0000313" key="3">
    <source>
        <dbReference type="Proteomes" id="UP000887116"/>
    </source>
</evidence>
<accession>A0A8X6H2F1</accession>
<protein>
    <recommendedName>
        <fullName evidence="1">C2H2-type domain-containing protein</fullName>
    </recommendedName>
</protein>
<name>A0A8X6H2F1_TRICU</name>
<dbReference type="InterPro" id="IPR013087">
    <property type="entry name" value="Znf_C2H2_type"/>
</dbReference>
<dbReference type="EMBL" id="BMAO01027228">
    <property type="protein sequence ID" value="GFR15299.1"/>
    <property type="molecule type" value="Genomic_DNA"/>
</dbReference>
<keyword evidence="3" id="KW-1185">Reference proteome</keyword>
<evidence type="ECO:0000313" key="2">
    <source>
        <dbReference type="EMBL" id="GFR15299.1"/>
    </source>
</evidence>
<feature type="domain" description="C2H2-type" evidence="1">
    <location>
        <begin position="10"/>
        <end position="31"/>
    </location>
</feature>
<reference evidence="2" key="1">
    <citation type="submission" date="2020-07" db="EMBL/GenBank/DDBJ databases">
        <title>Multicomponent nature underlies the extraordinary mechanical properties of spider dragline silk.</title>
        <authorList>
            <person name="Kono N."/>
            <person name="Nakamura H."/>
            <person name="Mori M."/>
            <person name="Yoshida Y."/>
            <person name="Ohtoshi R."/>
            <person name="Malay A.D."/>
            <person name="Moran D.A.P."/>
            <person name="Tomita M."/>
            <person name="Numata K."/>
            <person name="Arakawa K."/>
        </authorList>
    </citation>
    <scope>NUCLEOTIDE SEQUENCE</scope>
</reference>
<gene>
    <name evidence="2" type="ORF">TNCT_429311</name>
</gene>
<organism evidence="2 3">
    <name type="scientific">Trichonephila clavata</name>
    <name type="common">Joro spider</name>
    <name type="synonym">Nephila clavata</name>
    <dbReference type="NCBI Taxonomy" id="2740835"/>
    <lineage>
        <taxon>Eukaryota</taxon>
        <taxon>Metazoa</taxon>
        <taxon>Ecdysozoa</taxon>
        <taxon>Arthropoda</taxon>
        <taxon>Chelicerata</taxon>
        <taxon>Arachnida</taxon>
        <taxon>Araneae</taxon>
        <taxon>Araneomorphae</taxon>
        <taxon>Entelegynae</taxon>
        <taxon>Araneoidea</taxon>
        <taxon>Nephilidae</taxon>
        <taxon>Trichonephila</taxon>
    </lineage>
</organism>
<proteinExistence type="predicted"/>
<dbReference type="Proteomes" id="UP000887116">
    <property type="component" value="Unassembled WGS sequence"/>
</dbReference>
<dbReference type="AlphaFoldDB" id="A0A8X6H2F1"/>
<sequence length="483" mass="55659">MEQSTLKYLCKCCNLQFKHYKQYLSHKYLQHEEKRLWLVINKDNVESSTTSSDFKSYCEMNIGLNLFEEQPKNNNWTDSLGERETTESHHGTFVENTAMPSCSINAVGHSQHPQCRSLSNSVDNTNELSLLLKNGQAKVCSLERNFRENTSEPVTSTKCNPMEIYTHGIIERLNQSQPFASENGQIQLFRYGNNQKINANQSSEINQNTETYPQVNRNNFPESFEYNPRKISIYELNQQFNTNQPAVSYEYCDKEFGKHEMYVCVNPQSREIQRAVTEAHENNSMLTAISSTQHRRFKKIGINLHQNSKKKLRDLNSVDRSSIIFKESNNMDKEILDKKEKNISPITENELVADNKISASNSSLKNSYVDSEKNSNIRESSGALLNNKMNPIRGVFDSKKKPGFETVENNLGKNFNTNRNLRSNIVTNLNDFDREKGKAYYRDLLRILHCVSNVQSTSSVHREMTTKLKSYAKSVRITFGKLI</sequence>
<dbReference type="PROSITE" id="PS00028">
    <property type="entry name" value="ZINC_FINGER_C2H2_1"/>
    <property type="match status" value="1"/>
</dbReference>
<evidence type="ECO:0000259" key="1">
    <source>
        <dbReference type="PROSITE" id="PS00028"/>
    </source>
</evidence>
<comment type="caution">
    <text evidence="2">The sequence shown here is derived from an EMBL/GenBank/DDBJ whole genome shotgun (WGS) entry which is preliminary data.</text>
</comment>